<dbReference type="Gene3D" id="1.20.930.80">
    <property type="match status" value="1"/>
</dbReference>
<comment type="function">
    <text evidence="10">DNA primase is the polymerase that synthesizes small RNA primers for the Okazaki fragments made during discontinuous DNA replication.</text>
</comment>
<evidence type="ECO:0000259" key="13">
    <source>
        <dbReference type="Pfam" id="PF04104"/>
    </source>
</evidence>
<reference evidence="14 15" key="1">
    <citation type="submission" date="2024-08" db="EMBL/GenBank/DDBJ databases">
        <title>Gnathostoma spinigerum genome.</title>
        <authorList>
            <person name="Gonzalez-Bertolin B."/>
            <person name="Monzon S."/>
            <person name="Zaballos A."/>
            <person name="Jimenez P."/>
            <person name="Dekumyoy P."/>
            <person name="Varona S."/>
            <person name="Cuesta I."/>
            <person name="Sumanam S."/>
            <person name="Adisakwattana P."/>
            <person name="Gasser R.B."/>
            <person name="Hernandez-Gonzalez A."/>
            <person name="Young N.D."/>
            <person name="Perteguer M.J."/>
        </authorList>
    </citation>
    <scope>NUCLEOTIDE SEQUENCE [LARGE SCALE GENOMIC DNA]</scope>
    <source>
        <strain evidence="14">AL3</strain>
        <tissue evidence="14">Liver</tissue>
    </source>
</reference>
<dbReference type="Pfam" id="PF26466">
    <property type="entry name" value="DNA_primase_lrg_N"/>
    <property type="match status" value="1"/>
</dbReference>
<gene>
    <name evidence="14" type="ORF">AB6A40_001379</name>
</gene>
<organism evidence="14 15">
    <name type="scientific">Gnathostoma spinigerum</name>
    <dbReference type="NCBI Taxonomy" id="75299"/>
    <lineage>
        <taxon>Eukaryota</taxon>
        <taxon>Metazoa</taxon>
        <taxon>Ecdysozoa</taxon>
        <taxon>Nematoda</taxon>
        <taxon>Chromadorea</taxon>
        <taxon>Rhabditida</taxon>
        <taxon>Spirurina</taxon>
        <taxon>Gnathostomatomorpha</taxon>
        <taxon>Gnathostomatoidea</taxon>
        <taxon>Gnathostomatidae</taxon>
        <taxon>Gnathostoma</taxon>
    </lineage>
</organism>
<dbReference type="AlphaFoldDB" id="A0ABD6EEC2"/>
<evidence type="ECO:0000256" key="10">
    <source>
        <dbReference type="PIRNR" id="PIRNR009449"/>
    </source>
</evidence>
<evidence type="ECO:0000256" key="7">
    <source>
        <dbReference type="ARBA" id="ARBA00023004"/>
    </source>
</evidence>
<evidence type="ECO:0000256" key="11">
    <source>
        <dbReference type="PIRSR" id="PIRSR009449-1"/>
    </source>
</evidence>
<evidence type="ECO:0000256" key="9">
    <source>
        <dbReference type="ARBA" id="ARBA00023125"/>
    </source>
</evidence>
<evidence type="ECO:0000256" key="4">
    <source>
        <dbReference type="ARBA" id="ARBA00022515"/>
    </source>
</evidence>
<feature type="binding site" evidence="11">
    <location>
        <position position="302"/>
    </location>
    <ligand>
        <name>[4Fe-4S] cluster</name>
        <dbReference type="ChEBI" id="CHEBI:49883"/>
    </ligand>
</feature>
<dbReference type="Pfam" id="PF04104">
    <property type="entry name" value="DNA_primase_lrg"/>
    <property type="match status" value="1"/>
</dbReference>
<dbReference type="EMBL" id="JBGFUD010000504">
    <property type="protein sequence ID" value="MFH4974670.1"/>
    <property type="molecule type" value="Genomic_DNA"/>
</dbReference>
<evidence type="ECO:0000256" key="2">
    <source>
        <dbReference type="ARBA" id="ARBA00019038"/>
    </source>
</evidence>
<accession>A0ABD6EEC2</accession>
<dbReference type="InterPro" id="IPR058560">
    <property type="entry name" value="DNA_primase_C"/>
</dbReference>
<keyword evidence="6 10" id="KW-0479">Metal-binding</keyword>
<keyword evidence="5 10" id="KW-0235">DNA replication</keyword>
<proteinExistence type="inferred from homology"/>
<evidence type="ECO:0000256" key="6">
    <source>
        <dbReference type="ARBA" id="ARBA00022723"/>
    </source>
</evidence>
<dbReference type="PIRSF" id="PIRSF009449">
    <property type="entry name" value="DNA_primase_large_subunit"/>
    <property type="match status" value="1"/>
</dbReference>
<keyword evidence="7 10" id="KW-0408">Iron</keyword>
<keyword evidence="4 10" id="KW-0639">Primosome</keyword>
<dbReference type="GO" id="GO:0005658">
    <property type="term" value="C:alpha DNA polymerase:primase complex"/>
    <property type="evidence" value="ECO:0007669"/>
    <property type="project" value="UniProtKB-ARBA"/>
</dbReference>
<name>A0ABD6EEC2_9BILA</name>
<keyword evidence="8 10" id="KW-0411">Iron-sulfur</keyword>
<dbReference type="GO" id="GO:0003677">
    <property type="term" value="F:DNA binding"/>
    <property type="evidence" value="ECO:0007669"/>
    <property type="project" value="UniProtKB-UniRule"/>
</dbReference>
<dbReference type="PANTHER" id="PTHR10537:SF3">
    <property type="entry name" value="DNA PRIMASE LARGE SUBUNIT"/>
    <property type="match status" value="1"/>
</dbReference>
<keyword evidence="15" id="KW-1185">Reference proteome</keyword>
<evidence type="ECO:0000313" key="14">
    <source>
        <dbReference type="EMBL" id="MFH4974670.1"/>
    </source>
</evidence>
<dbReference type="InterPro" id="IPR007238">
    <property type="entry name" value="DNA_primase_lsu_euk/arc"/>
</dbReference>
<feature type="binding site" evidence="11">
    <location>
        <position position="398"/>
    </location>
    <ligand>
        <name>[4Fe-4S] cluster</name>
        <dbReference type="ChEBI" id="CHEBI:49883"/>
    </ligand>
</feature>
<sequence>MQFVTPPRTTRRSLISGSRSIKKEDDDRTSRIKQLNLQLYLDPPTENISIFEFEELAVTRLKVLRIVEQARERFPKNREALNDTLSNELVKLMPIACGSCAVDSLSKERRRDIISHFILRLAFCKTQEETKWFLQQELALFRFRFAMESKVPGNIAHFLKAHNFNIEIVSDIDKASMLRDLLNATALPIPKLRASSFWKVPFTDALELVRRRKVLLRHGFAYVVEDDLVDVLCARLRTNISGAMARACKYIGFIEEEHRLLPLLNKLTSRAYIGKNYDGKEHSKQLTRDMIDSLAVESFPLCMRRIHDCLRREHHIRHNARLQYGLFLKGIGLSLEEALAFFRAEFTRKIDSDKFDKQYAYNIRYNYGKEGKRVDFPAYPCNKIILGHAPAQQDCHGCPYRHMDPVVLSQKLEALALNPEQRNTVLALAKSCQYDRACTRYFEFMHNMEQGSLGTLITHPNQYFELSRQIREGHRTRESAAGHDVVITLHSQDDNSTTMETDNADECMD</sequence>
<dbReference type="GO" id="GO:0046872">
    <property type="term" value="F:metal ion binding"/>
    <property type="evidence" value="ECO:0007669"/>
    <property type="project" value="UniProtKB-UniRule"/>
</dbReference>
<evidence type="ECO:0000256" key="8">
    <source>
        <dbReference type="ARBA" id="ARBA00023014"/>
    </source>
</evidence>
<feature type="binding site" evidence="11">
    <location>
        <position position="381"/>
    </location>
    <ligand>
        <name>[4Fe-4S] cluster</name>
        <dbReference type="ChEBI" id="CHEBI:49883"/>
    </ligand>
</feature>
<dbReference type="Proteomes" id="UP001608902">
    <property type="component" value="Unassembled WGS sequence"/>
</dbReference>
<dbReference type="PANTHER" id="PTHR10537">
    <property type="entry name" value="DNA PRIMASE LARGE SUBUNIT"/>
    <property type="match status" value="1"/>
</dbReference>
<feature type="domain" description="DNA primase large subunit C-terminal" evidence="13">
    <location>
        <begin position="293"/>
        <end position="464"/>
    </location>
</feature>
<dbReference type="CDD" id="cd07322">
    <property type="entry name" value="PriL_PriS_Eukaryotic"/>
    <property type="match status" value="1"/>
</dbReference>
<feature type="binding site" evidence="11">
    <location>
        <position position="438"/>
    </location>
    <ligand>
        <name>[4Fe-4S] cluster</name>
        <dbReference type="ChEBI" id="CHEBI:49883"/>
    </ligand>
</feature>
<evidence type="ECO:0000256" key="5">
    <source>
        <dbReference type="ARBA" id="ARBA00022705"/>
    </source>
</evidence>
<protein>
    <recommendedName>
        <fullName evidence="2 10">DNA primase large subunit</fullName>
    </recommendedName>
</protein>
<evidence type="ECO:0000256" key="3">
    <source>
        <dbReference type="ARBA" id="ARBA00022485"/>
    </source>
</evidence>
<evidence type="ECO:0000256" key="1">
    <source>
        <dbReference type="ARBA" id="ARBA00010564"/>
    </source>
</evidence>
<evidence type="ECO:0000256" key="12">
    <source>
        <dbReference type="SAM" id="MobiDB-lite"/>
    </source>
</evidence>
<feature type="region of interest" description="Disordered" evidence="12">
    <location>
        <begin position="1"/>
        <end position="20"/>
    </location>
</feature>
<keyword evidence="3 10" id="KW-0004">4Fe-4S</keyword>
<dbReference type="GO" id="GO:0051539">
    <property type="term" value="F:4 iron, 4 sulfur cluster binding"/>
    <property type="evidence" value="ECO:0007669"/>
    <property type="project" value="UniProtKB-UniRule"/>
</dbReference>
<evidence type="ECO:0000313" key="15">
    <source>
        <dbReference type="Proteomes" id="UP001608902"/>
    </source>
</evidence>
<comment type="similarity">
    <text evidence="1 10">Belongs to the eukaryotic-type primase large subunit family.</text>
</comment>
<comment type="caution">
    <text evidence="14">The sequence shown here is derived from an EMBL/GenBank/DDBJ whole genome shotgun (WGS) entry which is preliminary data.</text>
</comment>
<dbReference type="InterPro" id="IPR016558">
    <property type="entry name" value="DNA_primase_lsu_euk"/>
</dbReference>
<comment type="cofactor">
    <cofactor evidence="10">
        <name>[4Fe-4S] cluster</name>
        <dbReference type="ChEBI" id="CHEBI:49883"/>
    </cofactor>
    <text evidence="10">Binds 1 [4Fe-4S] cluster.</text>
</comment>
<keyword evidence="9 10" id="KW-0238">DNA-binding</keyword>
<dbReference type="GO" id="GO:0006269">
    <property type="term" value="P:DNA replication, synthesis of primer"/>
    <property type="evidence" value="ECO:0007669"/>
    <property type="project" value="UniProtKB-KW"/>
</dbReference>